<dbReference type="GO" id="GO:0004364">
    <property type="term" value="F:glutathione transferase activity"/>
    <property type="evidence" value="ECO:0007669"/>
    <property type="project" value="TreeGrafter"/>
</dbReference>
<name>A0A8J2W1S6_9CRUS</name>
<dbReference type="SFLD" id="SFLDG00358">
    <property type="entry name" value="Main_(cytGST)"/>
    <property type="match status" value="1"/>
</dbReference>
<dbReference type="OrthoDB" id="539213at2759"/>
<evidence type="ECO:0000256" key="2">
    <source>
        <dbReference type="PROSITE-ProRule" id="PRU00023"/>
    </source>
</evidence>
<dbReference type="SFLD" id="SFLDG01153">
    <property type="entry name" value="Main.4:_Theta-like"/>
    <property type="match status" value="1"/>
</dbReference>
<dbReference type="InterPro" id="IPR004046">
    <property type="entry name" value="GST_C"/>
</dbReference>
<dbReference type="Gene3D" id="1.25.40.20">
    <property type="entry name" value="Ankyrin repeat-containing domain"/>
    <property type="match status" value="2"/>
</dbReference>
<dbReference type="PANTHER" id="PTHR43969">
    <property type="entry name" value="GLUTATHIONE S TRANSFERASE D10, ISOFORM A-RELATED"/>
    <property type="match status" value="1"/>
</dbReference>
<comment type="subunit">
    <text evidence="1">Homodimer.</text>
</comment>
<feature type="repeat" description="ANK" evidence="2">
    <location>
        <begin position="130"/>
        <end position="168"/>
    </location>
</feature>
<dbReference type="SFLD" id="SFLDS00019">
    <property type="entry name" value="Glutathione_Transferase_(cytos"/>
    <property type="match status" value="1"/>
</dbReference>
<dbReference type="InterPro" id="IPR004045">
    <property type="entry name" value="Glutathione_S-Trfase_N"/>
</dbReference>
<dbReference type="CDD" id="cd03177">
    <property type="entry name" value="GST_C_Delta_Epsilon"/>
    <property type="match status" value="1"/>
</dbReference>
<feature type="repeat" description="ANK" evidence="2">
    <location>
        <begin position="320"/>
        <end position="356"/>
    </location>
</feature>
<dbReference type="Gene3D" id="3.40.30.10">
    <property type="entry name" value="Glutaredoxin"/>
    <property type="match status" value="1"/>
</dbReference>
<accession>A0A8J2W1S6</accession>
<proteinExistence type="predicted"/>
<dbReference type="InterPro" id="IPR010987">
    <property type="entry name" value="Glutathione-S-Trfase_C-like"/>
</dbReference>
<dbReference type="Proteomes" id="UP000789390">
    <property type="component" value="Unassembled WGS sequence"/>
</dbReference>
<dbReference type="SUPFAM" id="SSF52833">
    <property type="entry name" value="Thioredoxin-like"/>
    <property type="match status" value="1"/>
</dbReference>
<dbReference type="InterPro" id="IPR040079">
    <property type="entry name" value="Glutathione_S-Trfase"/>
</dbReference>
<dbReference type="InterPro" id="IPR002110">
    <property type="entry name" value="Ankyrin_rpt"/>
</dbReference>
<organism evidence="5 6">
    <name type="scientific">Daphnia galeata</name>
    <dbReference type="NCBI Taxonomy" id="27404"/>
    <lineage>
        <taxon>Eukaryota</taxon>
        <taxon>Metazoa</taxon>
        <taxon>Ecdysozoa</taxon>
        <taxon>Arthropoda</taxon>
        <taxon>Crustacea</taxon>
        <taxon>Branchiopoda</taxon>
        <taxon>Diplostraca</taxon>
        <taxon>Cladocera</taxon>
        <taxon>Anomopoda</taxon>
        <taxon>Daphniidae</taxon>
        <taxon>Daphnia</taxon>
    </lineage>
</organism>
<dbReference type="PROSITE" id="PS50404">
    <property type="entry name" value="GST_NTER"/>
    <property type="match status" value="1"/>
</dbReference>
<evidence type="ECO:0000259" key="4">
    <source>
        <dbReference type="PROSITE" id="PS50405"/>
    </source>
</evidence>
<dbReference type="SUPFAM" id="SSF48403">
    <property type="entry name" value="Ankyrin repeat"/>
    <property type="match status" value="1"/>
</dbReference>
<dbReference type="InterPro" id="IPR036249">
    <property type="entry name" value="Thioredoxin-like_sf"/>
</dbReference>
<feature type="domain" description="GST N-terminal" evidence="3">
    <location>
        <begin position="932"/>
        <end position="1014"/>
    </location>
</feature>
<evidence type="ECO:0000259" key="3">
    <source>
        <dbReference type="PROSITE" id="PS50404"/>
    </source>
</evidence>
<reference evidence="5" key="1">
    <citation type="submission" date="2021-11" db="EMBL/GenBank/DDBJ databases">
        <authorList>
            <person name="Schell T."/>
        </authorList>
    </citation>
    <scope>NUCLEOTIDE SEQUENCE</scope>
    <source>
        <strain evidence="5">M5</strain>
    </source>
</reference>
<dbReference type="Pfam" id="PF12796">
    <property type="entry name" value="Ank_2"/>
    <property type="match status" value="1"/>
</dbReference>
<feature type="repeat" description="ANK" evidence="2">
    <location>
        <begin position="207"/>
        <end position="243"/>
    </location>
</feature>
<dbReference type="AlphaFoldDB" id="A0A8J2W1S6"/>
<dbReference type="SUPFAM" id="SSF47616">
    <property type="entry name" value="GST C-terminal domain-like"/>
    <property type="match status" value="1"/>
</dbReference>
<keyword evidence="6" id="KW-1185">Reference proteome</keyword>
<dbReference type="PROSITE" id="PS50088">
    <property type="entry name" value="ANK_REPEAT"/>
    <property type="match status" value="3"/>
</dbReference>
<dbReference type="PANTHER" id="PTHR43969:SF9">
    <property type="entry name" value="GLUTATHIONE S TRANSFERASE D10, ISOFORM A-RELATED"/>
    <property type="match status" value="1"/>
</dbReference>
<gene>
    <name evidence="5" type="ORF">DGAL_LOCUS3795</name>
</gene>
<dbReference type="FunFam" id="1.20.1050.10:FF:000007">
    <property type="entry name" value="Glutathione S-transferase 1-1"/>
    <property type="match status" value="1"/>
</dbReference>
<dbReference type="PROSITE" id="PS50297">
    <property type="entry name" value="ANK_REP_REGION"/>
    <property type="match status" value="2"/>
</dbReference>
<comment type="caution">
    <text evidence="5">The sequence shown here is derived from an EMBL/GenBank/DDBJ whole genome shotgun (WGS) entry which is preliminary data.</text>
</comment>
<protein>
    <submittedName>
        <fullName evidence="5">Uncharacterized protein</fullName>
    </submittedName>
</protein>
<sequence>MATTKDKTSRVKVSRRLNEQEQEHIRHTFLSGGAAPRAESQTAVSLAATQKNPKLTPIHNECFYNHGDNLVESLTSLLNGLSDPTEINWQDSIGLSALHLLCGFNGSAHFIKALELLLESKANYKAMDLRGYTPFHYMCFNAMIPTEVQQQGFTLLLRYGADINAKEYRVRASPLHLLCNYNTTKKLDSILSLFVLHRASLHARTIENRTALHCLCRTHHDEHLLGAITILVRHGADANVRDEKNLTALHEVCLFYQRSDLGSVIDQLLSAKATCINYGAMHKRTALHLIAIHYHDDNLPELIDSMIGRHGADPNQSDEKYRTPFHYFLQYSRSSRWTEVVEMLIRHGADVESRDIKFGRTALLHACLNFYQVANLPKIIDLLVKHKADVNVLDKHNRSVLHYLTSASAVDLDVGRCVELILPNVKQQTVDSVSSQGTTALTQAARMGCHATLRQLIPLANKNVTDSFGKNIFEYLKELGERKVRAICSCCQSVAGSLELAPTLVKRLMSKERIRLRQPEEFVLAELGRYLLDISPYVTFLYEDQLYKSATPKWMEFLDFWNNSQYLSLNDIVRVQRFIRDMTHPCKLPPLIPARRNKCGWCDAMGTVHNYVVLLTEKAGQMDRRFRPSSVISYGSIAEGSKLFAPDSFHFAVVMADWYEDPSHPQTIRHSGGDVLVDQFMSKKKLTKISSSKISQYYHGLLETAASWIQRFEILEHWTSSFDEINTTLYLVHRPKNNQPPLRLAVTLSLVIERAPGLALVRSKLPPWCRVAERNEKMEYLAAKPDADGWRSIYPALERDSIRHSGSTVLQVFQLIKLLVAATNSTKDGQVLKQDPSSFALKNCLLLYMELNPPPWNTIDIIVHSQGVIDVLLDKHDFSMSFFDGKDKITVDQMPLFTPIPYDVKKRVMLIKLQLTWLLNARHHSSHFSCRMPIDLYYISLSPPCRSVMMTAYMAGVDVNLKLLNLMNGDQLKPEFLKINPQHNVPTIVDDDGFCLNESQAICAYLINRHGGQKGQHLYPEDAQQRAVIDQLLNFDSSVLFANTRDLYIPVVMGGAKQLDPAAMKKFHDGIGFLDTLIADRAYAAGQHLTIADIALVASISSIDAIDSRLLDKYPHIEKWFKRCQNEIAHYEELNGSGAKLYGQFIQNALKKMEN</sequence>
<feature type="domain" description="GST C-terminal" evidence="4">
    <location>
        <begin position="1022"/>
        <end position="1150"/>
    </location>
</feature>
<dbReference type="SMART" id="SM00248">
    <property type="entry name" value="ANK"/>
    <property type="match status" value="9"/>
</dbReference>
<keyword evidence="2" id="KW-0040">ANK repeat</keyword>
<dbReference type="InterPro" id="IPR036282">
    <property type="entry name" value="Glutathione-S-Trfase_C_sf"/>
</dbReference>
<dbReference type="PROSITE" id="PS50405">
    <property type="entry name" value="GST_CTER"/>
    <property type="match status" value="1"/>
</dbReference>
<dbReference type="EMBL" id="CAKKLH010000057">
    <property type="protein sequence ID" value="CAH0101463.1"/>
    <property type="molecule type" value="Genomic_DNA"/>
</dbReference>
<evidence type="ECO:0000256" key="1">
    <source>
        <dbReference type="ARBA" id="ARBA00011738"/>
    </source>
</evidence>
<dbReference type="Pfam" id="PF00043">
    <property type="entry name" value="GST_C"/>
    <property type="match status" value="1"/>
</dbReference>
<dbReference type="InterPro" id="IPR036770">
    <property type="entry name" value="Ankyrin_rpt-contain_sf"/>
</dbReference>
<dbReference type="FunFam" id="3.40.30.10:FF:000034">
    <property type="entry name" value="glutathione S-transferase 1"/>
    <property type="match status" value="1"/>
</dbReference>
<evidence type="ECO:0000313" key="5">
    <source>
        <dbReference type="EMBL" id="CAH0101463.1"/>
    </source>
</evidence>
<evidence type="ECO:0000313" key="6">
    <source>
        <dbReference type="Proteomes" id="UP000789390"/>
    </source>
</evidence>
<dbReference type="Pfam" id="PF13417">
    <property type="entry name" value="GST_N_3"/>
    <property type="match status" value="1"/>
</dbReference>
<dbReference type="GO" id="GO:0006749">
    <property type="term" value="P:glutathione metabolic process"/>
    <property type="evidence" value="ECO:0007669"/>
    <property type="project" value="TreeGrafter"/>
</dbReference>
<dbReference type="Gene3D" id="1.20.1050.10">
    <property type="match status" value="1"/>
</dbReference>
<dbReference type="CDD" id="cd03045">
    <property type="entry name" value="GST_N_Delta_Epsilon"/>
    <property type="match status" value="1"/>
</dbReference>